<feature type="transmembrane region" description="Helical" evidence="2">
    <location>
        <begin position="122"/>
        <end position="142"/>
    </location>
</feature>
<keyword evidence="2" id="KW-0472">Membrane</keyword>
<dbReference type="RefSeq" id="WP_425308097.1">
    <property type="nucleotide sequence ID" value="NZ_CP154795.1"/>
</dbReference>
<dbReference type="Pfam" id="PF11377">
    <property type="entry name" value="DUF3180"/>
    <property type="match status" value="1"/>
</dbReference>
<proteinExistence type="predicted"/>
<organism evidence="3 4">
    <name type="scientific">Ammonicoccus fulvus</name>
    <dbReference type="NCBI Taxonomy" id="3138240"/>
    <lineage>
        <taxon>Bacteria</taxon>
        <taxon>Bacillati</taxon>
        <taxon>Actinomycetota</taxon>
        <taxon>Actinomycetes</taxon>
        <taxon>Propionibacteriales</taxon>
        <taxon>Propionibacteriaceae</taxon>
        <taxon>Ammonicoccus</taxon>
    </lineage>
</organism>
<keyword evidence="2" id="KW-1133">Transmembrane helix</keyword>
<feature type="region of interest" description="Disordered" evidence="1">
    <location>
        <begin position="150"/>
        <end position="171"/>
    </location>
</feature>
<sequence length="171" mass="17755">MDPSRRLGFTRVRDLLIAAGAGVLAALVLVVGVQLATGQPPVLPWTGPAVLIFVAAVIAGLAWSTWRKVQSRRERIEPERGLMMVALGKASALGGAAIAAGYLAFVGVSVGNLAAIGPQQRLVRGLVAAVGGILIAAAGLWLERACKVPEDPDSDLPEQEDGDSQKTWGDL</sequence>
<name>A0ABZ3FPV7_9ACTN</name>
<feature type="transmembrane region" description="Helical" evidence="2">
    <location>
        <begin position="15"/>
        <end position="36"/>
    </location>
</feature>
<gene>
    <name evidence="3" type="ORF">AADG42_04875</name>
</gene>
<feature type="compositionally biased region" description="Acidic residues" evidence="1">
    <location>
        <begin position="151"/>
        <end position="162"/>
    </location>
</feature>
<evidence type="ECO:0000313" key="4">
    <source>
        <dbReference type="Proteomes" id="UP001442841"/>
    </source>
</evidence>
<evidence type="ECO:0000313" key="3">
    <source>
        <dbReference type="EMBL" id="XAN06666.1"/>
    </source>
</evidence>
<evidence type="ECO:0000256" key="1">
    <source>
        <dbReference type="SAM" id="MobiDB-lite"/>
    </source>
</evidence>
<dbReference type="Proteomes" id="UP001442841">
    <property type="component" value="Chromosome"/>
</dbReference>
<keyword evidence="2" id="KW-0812">Transmembrane</keyword>
<dbReference type="InterPro" id="IPR021517">
    <property type="entry name" value="DUF3180"/>
</dbReference>
<feature type="transmembrane region" description="Helical" evidence="2">
    <location>
        <begin position="42"/>
        <end position="63"/>
    </location>
</feature>
<accession>A0ABZ3FPV7</accession>
<feature type="transmembrane region" description="Helical" evidence="2">
    <location>
        <begin position="84"/>
        <end position="110"/>
    </location>
</feature>
<reference evidence="3 4" key="1">
    <citation type="submission" date="2024-04" db="EMBL/GenBank/DDBJ databases">
        <title>Isolation of an actinomycete strain from pig manure.</title>
        <authorList>
            <person name="Gong T."/>
            <person name="Yu Z."/>
            <person name="An M."/>
            <person name="Wei C."/>
            <person name="Yang W."/>
            <person name="Liu L."/>
        </authorList>
    </citation>
    <scope>NUCLEOTIDE SEQUENCE [LARGE SCALE GENOMIC DNA]</scope>
    <source>
        <strain evidence="3 4">ZF39</strain>
    </source>
</reference>
<dbReference type="EMBL" id="CP154795">
    <property type="protein sequence ID" value="XAN06666.1"/>
    <property type="molecule type" value="Genomic_DNA"/>
</dbReference>
<evidence type="ECO:0000256" key="2">
    <source>
        <dbReference type="SAM" id="Phobius"/>
    </source>
</evidence>
<protein>
    <submittedName>
        <fullName evidence="3">DUF3180 domain-containing protein</fullName>
    </submittedName>
</protein>
<keyword evidence="4" id="KW-1185">Reference proteome</keyword>